<reference evidence="3" key="2">
    <citation type="submission" date="2009-11" db="EMBL/GenBank/DDBJ databases">
        <title>The Genome Sequence of Allomyces macrogynus strain ATCC 38327.</title>
        <authorList>
            <consortium name="The Broad Institute Genome Sequencing Platform"/>
            <person name="Russ C."/>
            <person name="Cuomo C."/>
            <person name="Shea T."/>
            <person name="Young S.K."/>
            <person name="Zeng Q."/>
            <person name="Koehrsen M."/>
            <person name="Haas B."/>
            <person name="Borodovsky M."/>
            <person name="Guigo R."/>
            <person name="Alvarado L."/>
            <person name="Berlin A."/>
            <person name="Borenstein D."/>
            <person name="Chen Z."/>
            <person name="Engels R."/>
            <person name="Freedman E."/>
            <person name="Gellesch M."/>
            <person name="Goldberg J."/>
            <person name="Griggs A."/>
            <person name="Gujja S."/>
            <person name="Heiman D."/>
            <person name="Hepburn T."/>
            <person name="Howarth C."/>
            <person name="Jen D."/>
            <person name="Larson L."/>
            <person name="Lewis B."/>
            <person name="Mehta T."/>
            <person name="Park D."/>
            <person name="Pearson M."/>
            <person name="Roberts A."/>
            <person name="Saif S."/>
            <person name="Shenoy N."/>
            <person name="Sisk P."/>
            <person name="Stolte C."/>
            <person name="Sykes S."/>
            <person name="Walk T."/>
            <person name="White J."/>
            <person name="Yandava C."/>
            <person name="Burger G."/>
            <person name="Gray M.W."/>
            <person name="Holland P.W.H."/>
            <person name="King N."/>
            <person name="Lang F.B.F."/>
            <person name="Roger A.J."/>
            <person name="Ruiz-Trillo I."/>
            <person name="Lander E."/>
            <person name="Nusbaum C."/>
        </authorList>
    </citation>
    <scope>NUCLEOTIDE SEQUENCE [LARGE SCALE GENOMIC DNA]</scope>
    <source>
        <strain evidence="3">ATCC 38327</strain>
    </source>
</reference>
<dbReference type="OrthoDB" id="10404284at2759"/>
<organism evidence="2 3">
    <name type="scientific">Allomyces macrogynus (strain ATCC 38327)</name>
    <name type="common">Allomyces javanicus var. macrogynus</name>
    <dbReference type="NCBI Taxonomy" id="578462"/>
    <lineage>
        <taxon>Eukaryota</taxon>
        <taxon>Fungi</taxon>
        <taxon>Fungi incertae sedis</taxon>
        <taxon>Blastocladiomycota</taxon>
        <taxon>Blastocladiomycetes</taxon>
        <taxon>Blastocladiales</taxon>
        <taxon>Blastocladiaceae</taxon>
        <taxon>Allomyces</taxon>
    </lineage>
</organism>
<keyword evidence="3" id="KW-1185">Reference proteome</keyword>
<accession>A0A0L0RUK2</accession>
<dbReference type="EMBL" id="GG745328">
    <property type="protein sequence ID" value="KNE54047.1"/>
    <property type="molecule type" value="Genomic_DNA"/>
</dbReference>
<proteinExistence type="predicted"/>
<keyword evidence="1" id="KW-0812">Transmembrane</keyword>
<evidence type="ECO:0000313" key="2">
    <source>
        <dbReference type="EMBL" id="KNE54047.1"/>
    </source>
</evidence>
<feature type="transmembrane region" description="Helical" evidence="1">
    <location>
        <begin position="389"/>
        <end position="407"/>
    </location>
</feature>
<evidence type="ECO:0000313" key="3">
    <source>
        <dbReference type="Proteomes" id="UP000054350"/>
    </source>
</evidence>
<dbReference type="Proteomes" id="UP000054350">
    <property type="component" value="Unassembled WGS sequence"/>
</dbReference>
<protein>
    <submittedName>
        <fullName evidence="2">Uncharacterized protein</fullName>
    </submittedName>
</protein>
<gene>
    <name evidence="2" type="ORF">AMAG_00050</name>
</gene>
<reference evidence="2 3" key="1">
    <citation type="submission" date="2009-11" db="EMBL/GenBank/DDBJ databases">
        <title>Annotation of Allomyces macrogynus ATCC 38327.</title>
        <authorList>
            <consortium name="The Broad Institute Genome Sequencing Platform"/>
            <person name="Russ C."/>
            <person name="Cuomo C."/>
            <person name="Burger G."/>
            <person name="Gray M.W."/>
            <person name="Holland P.W.H."/>
            <person name="King N."/>
            <person name="Lang F.B.F."/>
            <person name="Roger A.J."/>
            <person name="Ruiz-Trillo I."/>
            <person name="Young S.K."/>
            <person name="Zeng Q."/>
            <person name="Gargeya S."/>
            <person name="Fitzgerald M."/>
            <person name="Haas B."/>
            <person name="Abouelleil A."/>
            <person name="Alvarado L."/>
            <person name="Arachchi H.M."/>
            <person name="Berlin A."/>
            <person name="Chapman S.B."/>
            <person name="Gearin G."/>
            <person name="Goldberg J."/>
            <person name="Griggs A."/>
            <person name="Gujja S."/>
            <person name="Hansen M."/>
            <person name="Heiman D."/>
            <person name="Howarth C."/>
            <person name="Larimer J."/>
            <person name="Lui A."/>
            <person name="MacDonald P.J.P."/>
            <person name="McCowen C."/>
            <person name="Montmayeur A."/>
            <person name="Murphy C."/>
            <person name="Neiman D."/>
            <person name="Pearson M."/>
            <person name="Priest M."/>
            <person name="Roberts A."/>
            <person name="Saif S."/>
            <person name="Shea T."/>
            <person name="Sisk P."/>
            <person name="Stolte C."/>
            <person name="Sykes S."/>
            <person name="Wortman J."/>
            <person name="Nusbaum C."/>
            <person name="Birren B."/>
        </authorList>
    </citation>
    <scope>NUCLEOTIDE SEQUENCE [LARGE SCALE GENOMIC DNA]</scope>
    <source>
        <strain evidence="2 3">ATCC 38327</strain>
    </source>
</reference>
<sequence>MVSLARLRVHDVAASDRELANDIPPSLTRHRFLISGDDSTLAVSVIEWLAAGAHIDRKVVPLPHCSSDEVLLVFTFLVEKKSMFHLRMRDSTEVPMSLNAMVQTSKSEAKLFGLKSDRLELVPVEMGKDELPLLIEFIYLPNSLALLAISEQNPYAYLDVLHAVLDLAYRNGGALRGLIYVGDYLSGQNPNTLTVFVDQFATLCPHVTFILGNYEPRTVIIDGSRYLDLTTRFIPIKARLDQRNVSFEMIPVITTEPLVDRPARTAFFHQQRASVVDALRPLVSESTVTSNTARIRKHVFVELWTGSVLASIDAVRAMTSEIKAMLDHDHSKLVQEAKLCADRVDGKTSKNSRMEAKFKRQEHRKPIYYLGQILMTTLAAFLARYINAAAAAAITGTFAVLFLVAVIDSQDAAEQLKTVRKKPKALISQLRKEKREADAKVKNIEAQLAAVHEWATMLDALQASVQDKFMTVAALLAMRGPLARLAESAVSGDPEPQADDLIDLVVSFLDNPDDKRALGEVLRALMPKIKTMPAVLPARLENVVNLPVMRAVPVLDYTQSAERVPAPQAAHNRHLIAALLTCAHSSTLGDADAGTA</sequence>
<keyword evidence="1" id="KW-1133">Transmembrane helix</keyword>
<name>A0A0L0RUK2_ALLM3</name>
<dbReference type="AlphaFoldDB" id="A0A0L0RUK2"/>
<evidence type="ECO:0000256" key="1">
    <source>
        <dbReference type="SAM" id="Phobius"/>
    </source>
</evidence>
<keyword evidence="1" id="KW-0472">Membrane</keyword>
<dbReference type="VEuPathDB" id="FungiDB:AMAG_00050"/>